<dbReference type="InParanoid" id="K2RWX8"/>
<evidence type="ECO:0000313" key="6">
    <source>
        <dbReference type="Proteomes" id="UP000007129"/>
    </source>
</evidence>
<evidence type="ECO:0000256" key="2">
    <source>
        <dbReference type="ARBA" id="ARBA00012804"/>
    </source>
</evidence>
<dbReference type="InterPro" id="IPR002937">
    <property type="entry name" value="Amino_oxidase"/>
</dbReference>
<dbReference type="Gene3D" id="6.10.140.1210">
    <property type="match status" value="1"/>
</dbReference>
<evidence type="ECO:0000256" key="3">
    <source>
        <dbReference type="ARBA" id="ARBA00048448"/>
    </source>
</evidence>
<dbReference type="eggNOG" id="KOG0029">
    <property type="taxonomic scope" value="Eukaryota"/>
</dbReference>
<reference evidence="5 6" key="1">
    <citation type="journal article" date="2012" name="BMC Genomics">
        <title>Tools to kill: Genome of one of the most destructive plant pathogenic fungi Macrophomina phaseolina.</title>
        <authorList>
            <person name="Islam M.S."/>
            <person name="Haque M.S."/>
            <person name="Islam M.M."/>
            <person name="Emdad E.M."/>
            <person name="Halim A."/>
            <person name="Hossen Q.M.M."/>
            <person name="Hossain M.Z."/>
            <person name="Ahmed B."/>
            <person name="Rahim S."/>
            <person name="Rahman M.S."/>
            <person name="Alam M.M."/>
            <person name="Hou S."/>
            <person name="Wan X."/>
            <person name="Saito J.A."/>
            <person name="Alam M."/>
        </authorList>
    </citation>
    <scope>NUCLEOTIDE SEQUENCE [LARGE SCALE GENOMIC DNA]</scope>
    <source>
        <strain evidence="5 6">MS6</strain>
    </source>
</reference>
<dbReference type="Proteomes" id="UP000007129">
    <property type="component" value="Unassembled WGS sequence"/>
</dbReference>
<dbReference type="InterPro" id="IPR050703">
    <property type="entry name" value="Flavin_MAO"/>
</dbReference>
<evidence type="ECO:0000256" key="1">
    <source>
        <dbReference type="ARBA" id="ARBA00005995"/>
    </source>
</evidence>
<organism evidence="5 6">
    <name type="scientific">Macrophomina phaseolina (strain MS6)</name>
    <name type="common">Charcoal rot fungus</name>
    <dbReference type="NCBI Taxonomy" id="1126212"/>
    <lineage>
        <taxon>Eukaryota</taxon>
        <taxon>Fungi</taxon>
        <taxon>Dikarya</taxon>
        <taxon>Ascomycota</taxon>
        <taxon>Pezizomycotina</taxon>
        <taxon>Dothideomycetes</taxon>
        <taxon>Dothideomycetes incertae sedis</taxon>
        <taxon>Botryosphaeriales</taxon>
        <taxon>Botryosphaeriaceae</taxon>
        <taxon>Macrophomina</taxon>
    </lineage>
</organism>
<dbReference type="VEuPathDB" id="FungiDB:MPH_05562"/>
<dbReference type="EMBL" id="AHHD01000252">
    <property type="protein sequence ID" value="EKG17227.1"/>
    <property type="molecule type" value="Genomic_DNA"/>
</dbReference>
<gene>
    <name evidence="5" type="ORF">MPH_05562</name>
</gene>
<dbReference type="Gene3D" id="3.90.660.10">
    <property type="match status" value="2"/>
</dbReference>
<evidence type="ECO:0000259" key="4">
    <source>
        <dbReference type="Pfam" id="PF01593"/>
    </source>
</evidence>
<accession>K2RWX8</accession>
<dbReference type="STRING" id="1126212.K2RWX8"/>
<dbReference type="PANTHER" id="PTHR43563">
    <property type="entry name" value="AMINE OXIDASE"/>
    <property type="match status" value="1"/>
</dbReference>
<dbReference type="AlphaFoldDB" id="K2RWX8"/>
<evidence type="ECO:0000313" key="5">
    <source>
        <dbReference type="EMBL" id="EKG17227.1"/>
    </source>
</evidence>
<dbReference type="Pfam" id="PF01593">
    <property type="entry name" value="Amino_oxidase"/>
    <property type="match status" value="1"/>
</dbReference>
<dbReference type="PANTHER" id="PTHR43563:SF1">
    <property type="entry name" value="AMINE OXIDASE [FLAVIN-CONTAINING] B"/>
    <property type="match status" value="1"/>
</dbReference>
<dbReference type="Gene3D" id="3.50.50.60">
    <property type="entry name" value="FAD/NAD(P)-binding domain"/>
    <property type="match status" value="1"/>
</dbReference>
<comment type="caution">
    <text evidence="5">The sequence shown here is derived from an EMBL/GenBank/DDBJ whole genome shotgun (WGS) entry which is preliminary data.</text>
</comment>
<name>K2RWX8_MACPH</name>
<sequence>MGGTWVHWGQPHVWREISRYQMRTELESSFDFSRGVNHFQLNTTGGSATMSHDEEVCRTSSKTSGGQAKKATQDALLASALGKFVNVDGAFGRKIMPQPHDLFHVPEARQLDKLSAKDRLDAIALTLSPSERAVLQGFVLLCSGGTLETMSFLEFLHWWAICGYTYQGCLDYLITYKFRGGQSSFAIKFFQEALCTKKLAYAFNSPIRSVVDTSSRVEVTTRDGRQFQASRMICTVPLNVLNTVSFNPPLPQGKRSAISVGHVNQCVKVHAEISDKDMRSWSGITYPENPLIYAIGDGTTPAGNTHIVAFGAYQHHIHAEENLEETMNAVKSLAPGKIDIQRLVFHNWSKDEYANGAWFFSPPNLLADHLEDMRARHGNVFFANSDWAVGWRSFIDGAIEEGTRAALAVNTELRETGKLAANL</sequence>
<dbReference type="FunCoup" id="K2RWX8">
    <property type="interactions" value="348"/>
</dbReference>
<feature type="domain" description="Amine oxidase" evidence="4">
    <location>
        <begin position="1"/>
        <end position="409"/>
    </location>
</feature>
<protein>
    <recommendedName>
        <fullName evidence="2">monoamine oxidase</fullName>
        <ecNumber evidence="2">1.4.3.4</ecNumber>
    </recommendedName>
</protein>
<dbReference type="HOGENOM" id="CLU_004498_9_0_1"/>
<dbReference type="EC" id="1.4.3.4" evidence="2"/>
<dbReference type="OrthoDB" id="7777654at2759"/>
<dbReference type="GO" id="GO:0097621">
    <property type="term" value="F:monoamine oxidase activity"/>
    <property type="evidence" value="ECO:0007669"/>
    <property type="project" value="UniProtKB-EC"/>
</dbReference>
<dbReference type="SUPFAM" id="SSF51905">
    <property type="entry name" value="FAD/NAD(P)-binding domain"/>
    <property type="match status" value="1"/>
</dbReference>
<proteinExistence type="inferred from homology"/>
<dbReference type="InterPro" id="IPR036188">
    <property type="entry name" value="FAD/NAD-bd_sf"/>
</dbReference>
<comment type="similarity">
    <text evidence="1">Belongs to the flavin monoamine oxidase family.</text>
</comment>
<comment type="catalytic activity">
    <reaction evidence="3">
        <text>a secondary aliphatic amine + O2 + H2O = a primary amine + an aldehyde + H2O2</text>
        <dbReference type="Rhea" id="RHEA:26414"/>
        <dbReference type="ChEBI" id="CHEBI:15377"/>
        <dbReference type="ChEBI" id="CHEBI:15379"/>
        <dbReference type="ChEBI" id="CHEBI:16240"/>
        <dbReference type="ChEBI" id="CHEBI:17478"/>
        <dbReference type="ChEBI" id="CHEBI:58855"/>
        <dbReference type="ChEBI" id="CHEBI:65296"/>
        <dbReference type="EC" id="1.4.3.4"/>
    </reaction>
</comment>